<dbReference type="InterPro" id="IPR004244">
    <property type="entry name" value="Transposase_22"/>
</dbReference>
<protein>
    <recommendedName>
        <fullName evidence="2">L1 transposable element RRM domain-containing protein</fullName>
    </recommendedName>
</protein>
<dbReference type="PANTHER" id="PTHR11505">
    <property type="entry name" value="L1 TRANSPOSABLE ELEMENT-RELATED"/>
    <property type="match status" value="1"/>
</dbReference>
<dbReference type="EMBL" id="JACASF010000012">
    <property type="protein sequence ID" value="KAF6444192.1"/>
    <property type="molecule type" value="Genomic_DNA"/>
</dbReference>
<accession>A0A7J8FAG6</accession>
<dbReference type="InterPro" id="IPR043636">
    <property type="entry name" value="L1_RRM_dom"/>
</dbReference>
<proteinExistence type="inferred from homology"/>
<dbReference type="Gene3D" id="3.30.70.1820">
    <property type="entry name" value="L1 transposable element, RRM domain"/>
    <property type="match status" value="1"/>
</dbReference>
<evidence type="ECO:0000313" key="4">
    <source>
        <dbReference type="Proteomes" id="UP000550707"/>
    </source>
</evidence>
<name>A0A7J8FAG6_MOLMO</name>
<organism evidence="3 4">
    <name type="scientific">Molossus molossus</name>
    <name type="common">Pallas' mastiff bat</name>
    <name type="synonym">Vespertilio molossus</name>
    <dbReference type="NCBI Taxonomy" id="27622"/>
    <lineage>
        <taxon>Eukaryota</taxon>
        <taxon>Metazoa</taxon>
        <taxon>Chordata</taxon>
        <taxon>Craniata</taxon>
        <taxon>Vertebrata</taxon>
        <taxon>Euteleostomi</taxon>
        <taxon>Mammalia</taxon>
        <taxon>Eutheria</taxon>
        <taxon>Laurasiatheria</taxon>
        <taxon>Chiroptera</taxon>
        <taxon>Yangochiroptera</taxon>
        <taxon>Molossidae</taxon>
        <taxon>Molossus</taxon>
    </lineage>
</organism>
<evidence type="ECO:0000313" key="3">
    <source>
        <dbReference type="EMBL" id="KAF6444192.1"/>
    </source>
</evidence>
<dbReference type="AlphaFoldDB" id="A0A7J8FAG6"/>
<dbReference type="Pfam" id="PF02994">
    <property type="entry name" value="Transposase_22"/>
    <property type="match status" value="1"/>
</dbReference>
<dbReference type="InParanoid" id="A0A7J8FAG6"/>
<keyword evidence="4" id="KW-1185">Reference proteome</keyword>
<gene>
    <name evidence="3" type="ORF">HJG59_008502</name>
</gene>
<feature type="domain" description="L1 transposable element RRM" evidence="2">
    <location>
        <begin position="6"/>
        <end position="91"/>
    </location>
</feature>
<evidence type="ECO:0000259" key="2">
    <source>
        <dbReference type="Pfam" id="PF02994"/>
    </source>
</evidence>
<comment type="similarity">
    <text evidence="1">Belongs to the transposase 22 family.</text>
</comment>
<evidence type="ECO:0000256" key="1">
    <source>
        <dbReference type="ARBA" id="ARBA00061640"/>
    </source>
</evidence>
<sequence>MAEGKERKQKIENLFEIIMTEIFLNLVNEIDIQVQEAQGVPNRMNPKRHTPRYSIIKIPKVKDKERNIILKAAREKQLVIYKGAPIRLSADFSAEILQTRRDWQEILKVMKTQDYSSQQSYHLESKDI</sequence>
<reference evidence="3 4" key="1">
    <citation type="journal article" date="2020" name="Nature">
        <title>Six reference-quality genomes reveal evolution of bat adaptations.</title>
        <authorList>
            <person name="Jebb D."/>
            <person name="Huang Z."/>
            <person name="Pippel M."/>
            <person name="Hughes G.M."/>
            <person name="Lavrichenko K."/>
            <person name="Devanna P."/>
            <person name="Winkler S."/>
            <person name="Jermiin L.S."/>
            <person name="Skirmuntt E.C."/>
            <person name="Katzourakis A."/>
            <person name="Burkitt-Gray L."/>
            <person name="Ray D.A."/>
            <person name="Sullivan K.A.M."/>
            <person name="Roscito J.G."/>
            <person name="Kirilenko B.M."/>
            <person name="Davalos L.M."/>
            <person name="Corthals A.P."/>
            <person name="Power M.L."/>
            <person name="Jones G."/>
            <person name="Ransome R.D."/>
            <person name="Dechmann D.K.N."/>
            <person name="Locatelli A.G."/>
            <person name="Puechmaille S.J."/>
            <person name="Fedrigo O."/>
            <person name="Jarvis E.D."/>
            <person name="Hiller M."/>
            <person name="Vernes S.C."/>
            <person name="Myers E.W."/>
            <person name="Teeling E.C."/>
        </authorList>
    </citation>
    <scope>NUCLEOTIDE SEQUENCE [LARGE SCALE GENOMIC DNA]</scope>
    <source>
        <strain evidence="3">MMolMol1</strain>
        <tissue evidence="3">Muscle</tissue>
    </source>
</reference>
<dbReference type="FunFam" id="3.30.70.1820:FF:000002">
    <property type="entry name" value="LINE-1 retrotransposable element ORF1 protein"/>
    <property type="match status" value="1"/>
</dbReference>
<comment type="caution">
    <text evidence="3">The sequence shown here is derived from an EMBL/GenBank/DDBJ whole genome shotgun (WGS) entry which is preliminary data.</text>
</comment>
<dbReference type="Proteomes" id="UP000550707">
    <property type="component" value="Unassembled WGS sequence"/>
</dbReference>